<feature type="transmembrane region" description="Helical" evidence="7">
    <location>
        <begin position="7"/>
        <end position="26"/>
    </location>
</feature>
<dbReference type="Proteomes" id="UP000191418">
    <property type="component" value="Unassembled WGS sequence"/>
</dbReference>
<keyword evidence="6 7" id="KW-0472">Membrane</keyword>
<dbReference type="Pfam" id="PF01899">
    <property type="entry name" value="MNHE"/>
    <property type="match status" value="1"/>
</dbReference>
<dbReference type="PIRSF" id="PIRSF019239">
    <property type="entry name" value="MrpE"/>
    <property type="match status" value="1"/>
</dbReference>
<protein>
    <submittedName>
        <fullName evidence="8">Na+/H+ antiporter subunit E</fullName>
    </submittedName>
</protein>
<dbReference type="AlphaFoldDB" id="A0A1T4NYM8"/>
<keyword evidence="4 7" id="KW-0812">Transmembrane</keyword>
<dbReference type="NCBIfam" id="NF006518">
    <property type="entry name" value="PRK08965.1-2"/>
    <property type="match status" value="1"/>
</dbReference>
<dbReference type="STRING" id="64969.SAMN02745127_01285"/>
<evidence type="ECO:0000256" key="4">
    <source>
        <dbReference type="ARBA" id="ARBA00022692"/>
    </source>
</evidence>
<evidence type="ECO:0000256" key="2">
    <source>
        <dbReference type="ARBA" id="ARBA00006228"/>
    </source>
</evidence>
<evidence type="ECO:0000313" key="8">
    <source>
        <dbReference type="EMBL" id="OPX55070.1"/>
    </source>
</evidence>
<comment type="similarity">
    <text evidence="2">Belongs to the CPA3 antiporters (TC 2.A.63) subunit E family.</text>
</comment>
<name>A0A1T4NYM8_9GAMM</name>
<dbReference type="InterPro" id="IPR002758">
    <property type="entry name" value="Cation_antiport_E"/>
</dbReference>
<dbReference type="OrthoDB" id="9807187at2"/>
<keyword evidence="9" id="KW-1185">Reference proteome</keyword>
<organism evidence="8 9">
    <name type="scientific">Oceanospirillum multiglobuliferum</name>
    <dbReference type="NCBI Taxonomy" id="64969"/>
    <lineage>
        <taxon>Bacteria</taxon>
        <taxon>Pseudomonadati</taxon>
        <taxon>Pseudomonadota</taxon>
        <taxon>Gammaproteobacteria</taxon>
        <taxon>Oceanospirillales</taxon>
        <taxon>Oceanospirillaceae</taxon>
        <taxon>Oceanospirillum</taxon>
    </lineage>
</organism>
<evidence type="ECO:0000256" key="5">
    <source>
        <dbReference type="ARBA" id="ARBA00022989"/>
    </source>
</evidence>
<feature type="transmembrane region" description="Helical" evidence="7">
    <location>
        <begin position="32"/>
        <end position="52"/>
    </location>
</feature>
<evidence type="ECO:0000256" key="6">
    <source>
        <dbReference type="ARBA" id="ARBA00023136"/>
    </source>
</evidence>
<evidence type="ECO:0000256" key="3">
    <source>
        <dbReference type="ARBA" id="ARBA00022475"/>
    </source>
</evidence>
<dbReference type="PANTHER" id="PTHR34584:SF1">
    <property type="entry name" value="NA(+)_H(+) ANTIPORTER SUBUNIT E1"/>
    <property type="match status" value="1"/>
</dbReference>
<sequence>MATPTGFKFFPMPIHSVLLFVVWLLMNNTLAAGHIFLALILSITIPWLLAGLQSAHPPIRKPWLAVRYSLMVIMDIVTANFEVALKVIGPMAKLQPGFIAVYLDISSDLGITLLASTVSLTPGTVSAEVSEDKKWLYIHALHLENEQALIDSIKQRYEKPLLEILGC</sequence>
<gene>
    <name evidence="8" type="ORF">BTE48_10585</name>
</gene>
<keyword evidence="5 7" id="KW-1133">Transmembrane helix</keyword>
<comment type="subcellular location">
    <subcellularLocation>
        <location evidence="1">Cell membrane</location>
        <topology evidence="1">Multi-pass membrane protein</topology>
    </subcellularLocation>
</comment>
<evidence type="ECO:0000256" key="1">
    <source>
        <dbReference type="ARBA" id="ARBA00004651"/>
    </source>
</evidence>
<evidence type="ECO:0000256" key="7">
    <source>
        <dbReference type="SAM" id="Phobius"/>
    </source>
</evidence>
<dbReference type="GO" id="GO:0005886">
    <property type="term" value="C:plasma membrane"/>
    <property type="evidence" value="ECO:0007669"/>
    <property type="project" value="UniProtKB-SubCell"/>
</dbReference>
<proteinExistence type="inferred from homology"/>
<dbReference type="PANTHER" id="PTHR34584">
    <property type="entry name" value="NA(+)/H(+) ANTIPORTER SUBUNIT E1"/>
    <property type="match status" value="1"/>
</dbReference>
<dbReference type="GO" id="GO:0008324">
    <property type="term" value="F:monoatomic cation transmembrane transporter activity"/>
    <property type="evidence" value="ECO:0007669"/>
    <property type="project" value="InterPro"/>
</dbReference>
<keyword evidence="3" id="KW-1003">Cell membrane</keyword>
<evidence type="ECO:0000313" key="9">
    <source>
        <dbReference type="Proteomes" id="UP000191418"/>
    </source>
</evidence>
<dbReference type="RefSeq" id="WP_078744908.1">
    <property type="nucleotide sequence ID" value="NZ_FUXG01000007.1"/>
</dbReference>
<dbReference type="EMBL" id="MTSM01000013">
    <property type="protein sequence ID" value="OPX55070.1"/>
    <property type="molecule type" value="Genomic_DNA"/>
</dbReference>
<accession>A0A1T4NYM8</accession>
<reference evidence="8 9" key="1">
    <citation type="submission" date="2017-01" db="EMBL/GenBank/DDBJ databases">
        <title>Genome Sequencing of a Marine Spirillum, Oceanospirillum multiglobuliferum ATCC 33336, from Japan.</title>
        <authorList>
            <person name="Carney J.G."/>
            <person name="Trachtenberg A.M."/>
            <person name="Rheaume B.A."/>
            <person name="Linnane J.D."/>
            <person name="Pitts N.L."/>
            <person name="Mykles D.L."/>
            <person name="Maclea K.S."/>
        </authorList>
    </citation>
    <scope>NUCLEOTIDE SEQUENCE [LARGE SCALE GENOMIC DNA]</scope>
    <source>
        <strain evidence="8 9">ATCC 33336</strain>
    </source>
</reference>
<comment type="caution">
    <text evidence="8">The sequence shown here is derived from an EMBL/GenBank/DDBJ whole genome shotgun (WGS) entry which is preliminary data.</text>
</comment>